<evidence type="ECO:0000313" key="2">
    <source>
        <dbReference type="EMBL" id="GIF25736.1"/>
    </source>
</evidence>
<keyword evidence="3" id="KW-1185">Reference proteome</keyword>
<dbReference type="RefSeq" id="WP_203813541.1">
    <property type="nucleotide sequence ID" value="NZ_BOMY01000053.1"/>
</dbReference>
<organism evidence="2 3">
    <name type="scientific">Paractinoplanes tereljensis</name>
    <dbReference type="NCBI Taxonomy" id="571912"/>
    <lineage>
        <taxon>Bacteria</taxon>
        <taxon>Bacillati</taxon>
        <taxon>Actinomycetota</taxon>
        <taxon>Actinomycetes</taxon>
        <taxon>Micromonosporales</taxon>
        <taxon>Micromonosporaceae</taxon>
        <taxon>Paractinoplanes</taxon>
    </lineage>
</organism>
<evidence type="ECO:0000256" key="1">
    <source>
        <dbReference type="SAM" id="Phobius"/>
    </source>
</evidence>
<feature type="transmembrane region" description="Helical" evidence="1">
    <location>
        <begin position="6"/>
        <end position="28"/>
    </location>
</feature>
<dbReference type="AlphaFoldDB" id="A0A919NXG7"/>
<comment type="caution">
    <text evidence="2">The sequence shown here is derived from an EMBL/GenBank/DDBJ whole genome shotgun (WGS) entry which is preliminary data.</text>
</comment>
<name>A0A919NXG7_9ACTN</name>
<keyword evidence="1" id="KW-1133">Transmembrane helix</keyword>
<keyword evidence="1" id="KW-0472">Membrane</keyword>
<proteinExistence type="predicted"/>
<sequence>MSVLAIANPIMGMPYTAYSVMIALAGIFDDPRRAATRIDGVSYSTLTAADYAAVKFSVSAHFLEEKFSTTTDDVESPFGMSRETALRAIQFLCGEPTSLVSNPAADKSDKGWRNSPDAYLTLAEPILIRGKKDPRYGTYQFTWNLRDLTMEERIASKSSGYMGVRLPKVRLAPCAASAGLAANRDKRGGRTAKAIKAPAVEAAPAPVAVPAPVADAFASPDDVDGQRAAAVNLVDSATGRTAAAPAPVVDAFAAPAPTPTVEITAADRRSASLTIRAAAASARVKYNPTDADIDAVAQGIIAGGQNTDAATEARWVKTVTNILTRCFQTGPDTAIAAFTKTMDEALTVAA</sequence>
<gene>
    <name evidence="2" type="ORF">Ate02nite_84660</name>
</gene>
<keyword evidence="1" id="KW-0812">Transmembrane</keyword>
<evidence type="ECO:0000313" key="3">
    <source>
        <dbReference type="Proteomes" id="UP000623608"/>
    </source>
</evidence>
<accession>A0A919NXG7</accession>
<dbReference type="EMBL" id="BOMY01000053">
    <property type="protein sequence ID" value="GIF25736.1"/>
    <property type="molecule type" value="Genomic_DNA"/>
</dbReference>
<dbReference type="Proteomes" id="UP000623608">
    <property type="component" value="Unassembled WGS sequence"/>
</dbReference>
<reference evidence="2" key="1">
    <citation type="submission" date="2021-01" db="EMBL/GenBank/DDBJ databases">
        <title>Whole genome shotgun sequence of Actinoplanes tereljensis NBRC 105297.</title>
        <authorList>
            <person name="Komaki H."/>
            <person name="Tamura T."/>
        </authorList>
    </citation>
    <scope>NUCLEOTIDE SEQUENCE</scope>
    <source>
        <strain evidence="2">NBRC 105297</strain>
    </source>
</reference>
<protein>
    <submittedName>
        <fullName evidence="2">Uncharacterized protein</fullName>
    </submittedName>
</protein>